<dbReference type="InterPro" id="IPR004659">
    <property type="entry name" value="RNase_E/G"/>
</dbReference>
<feature type="domain" description="S1 motif" evidence="6">
    <location>
        <begin position="38"/>
        <end position="125"/>
    </location>
</feature>
<evidence type="ECO:0000256" key="2">
    <source>
        <dbReference type="ARBA" id="ARBA00022723"/>
    </source>
</evidence>
<evidence type="ECO:0000259" key="6">
    <source>
        <dbReference type="PROSITE" id="PS50126"/>
    </source>
</evidence>
<dbReference type="SMART" id="SM00316">
    <property type="entry name" value="S1"/>
    <property type="match status" value="1"/>
</dbReference>
<keyword evidence="3" id="KW-0378">Hydrolase</keyword>
<evidence type="ECO:0000256" key="5">
    <source>
        <dbReference type="ARBA" id="ARBA00022884"/>
    </source>
</evidence>
<proteinExistence type="predicted"/>
<dbReference type="InterPro" id="IPR012340">
    <property type="entry name" value="NA-bd_OB-fold"/>
</dbReference>
<accession>A0ABW5T1X3</accession>
<evidence type="ECO:0000256" key="4">
    <source>
        <dbReference type="ARBA" id="ARBA00022842"/>
    </source>
</evidence>
<dbReference type="RefSeq" id="WP_380712418.1">
    <property type="nucleotide sequence ID" value="NZ_JBHUML010000002.1"/>
</dbReference>
<gene>
    <name evidence="7" type="ORF">ACFSUB_06725</name>
</gene>
<dbReference type="PANTHER" id="PTHR30001:SF0">
    <property type="entry name" value="RIBONUCLEASE G"/>
    <property type="match status" value="1"/>
</dbReference>
<dbReference type="NCBIfam" id="TIGR00757">
    <property type="entry name" value="RNaseEG"/>
    <property type="match status" value="1"/>
</dbReference>
<keyword evidence="2" id="KW-0479">Metal-binding</keyword>
<dbReference type="Proteomes" id="UP001597520">
    <property type="component" value="Unassembled WGS sequence"/>
</dbReference>
<dbReference type="InterPro" id="IPR019307">
    <property type="entry name" value="RNA-bd_AU-1/RNase_E/G"/>
</dbReference>
<keyword evidence="5" id="KW-0694">RNA-binding</keyword>
<dbReference type="EMBL" id="JBHUML010000002">
    <property type="protein sequence ID" value="MFD2705157.1"/>
    <property type="molecule type" value="Genomic_DNA"/>
</dbReference>
<keyword evidence="4" id="KW-0460">Magnesium</keyword>
<dbReference type="Gene3D" id="3.40.1260.20">
    <property type="entry name" value="Ribonuclease E, catalytic domain"/>
    <property type="match status" value="1"/>
</dbReference>
<name>A0ABW5T1X3_9BACI</name>
<organism evidence="7 8">
    <name type="scientific">Salibacterium lacus</name>
    <dbReference type="NCBI Taxonomy" id="1898109"/>
    <lineage>
        <taxon>Bacteria</taxon>
        <taxon>Bacillati</taxon>
        <taxon>Bacillota</taxon>
        <taxon>Bacilli</taxon>
        <taxon>Bacillales</taxon>
        <taxon>Bacillaceae</taxon>
    </lineage>
</organism>
<dbReference type="SUPFAM" id="SSF50249">
    <property type="entry name" value="Nucleic acid-binding proteins"/>
    <property type="match status" value="1"/>
</dbReference>
<dbReference type="CDD" id="cd04453">
    <property type="entry name" value="S1_RNase_E"/>
    <property type="match status" value="1"/>
</dbReference>
<protein>
    <submittedName>
        <fullName evidence="7">Rne/Rng family ribonuclease</fullName>
    </submittedName>
</protein>
<dbReference type="PANTHER" id="PTHR30001">
    <property type="entry name" value="RIBONUCLEASE"/>
    <property type="match status" value="1"/>
</dbReference>
<keyword evidence="8" id="KW-1185">Reference proteome</keyword>
<evidence type="ECO:0000313" key="7">
    <source>
        <dbReference type="EMBL" id="MFD2705157.1"/>
    </source>
</evidence>
<comment type="cofactor">
    <cofactor evidence="1">
        <name>Mg(2+)</name>
        <dbReference type="ChEBI" id="CHEBI:18420"/>
    </cofactor>
</comment>
<dbReference type="InterPro" id="IPR003029">
    <property type="entry name" value="S1_domain"/>
</dbReference>
<reference evidence="8" key="1">
    <citation type="journal article" date="2019" name="Int. J. Syst. Evol. Microbiol.">
        <title>The Global Catalogue of Microorganisms (GCM) 10K type strain sequencing project: providing services to taxonomists for standard genome sequencing and annotation.</title>
        <authorList>
            <consortium name="The Broad Institute Genomics Platform"/>
            <consortium name="The Broad Institute Genome Sequencing Center for Infectious Disease"/>
            <person name="Wu L."/>
            <person name="Ma J."/>
        </authorList>
    </citation>
    <scope>NUCLEOTIDE SEQUENCE [LARGE SCALE GENOMIC DNA]</scope>
    <source>
        <strain evidence="8">KCTC 33792</strain>
    </source>
</reference>
<evidence type="ECO:0000313" key="8">
    <source>
        <dbReference type="Proteomes" id="UP001597520"/>
    </source>
</evidence>
<dbReference type="Gene3D" id="2.40.50.140">
    <property type="entry name" value="Nucleic acid-binding proteins"/>
    <property type="match status" value="1"/>
</dbReference>
<dbReference type="Pfam" id="PF10150">
    <property type="entry name" value="RNase_E_G"/>
    <property type="match status" value="1"/>
</dbReference>
<sequence length="502" mass="57201">MIDILLNTSTTERRAALRENGRVTEIFVERPDENRIAGNIYKGRVKDVLPGMQAAFVDIGREKNGFLYRDELVGYKQKNEPLEEKENRSISEFITQGQTVLVQVLKEEFGKKGAKLTENVSLSGKYTVYLPEGGYTGISKKMEEENREGWRTWAEEHLNEKEGVIIRTICEHLDVDIVAADIHYLREDWKEILSLSGQTRAPGLVLKDGGIVEQLLRDYSMDTIHQITADYFPVVQQLKRMLRFEENDTKKVVHYQGRENLFAAKGIEKEVEKALKPNVWLKNGGFLVIEKTEALTVIDVNTGRYTGGTDLMETVRRTNLEAAAEIAVQLRLRDISGIVVIDFIDMKKDSHKEEVIGALKQALKKDRTTTNVMGMSTLGLVEMTRKKVRRGVEDLLLETCSGCRGTGRRVSAETLAYQAERYIHECRGMESDALVIEMPKRVHDWLHTEGSFLLDTWASRYSFVIYTTPGDENSGITIRYTGVETEARRRKEALENKRSARD</sequence>
<evidence type="ECO:0000256" key="1">
    <source>
        <dbReference type="ARBA" id="ARBA00001946"/>
    </source>
</evidence>
<dbReference type="PROSITE" id="PS50126">
    <property type="entry name" value="S1"/>
    <property type="match status" value="1"/>
</dbReference>
<evidence type="ECO:0000256" key="3">
    <source>
        <dbReference type="ARBA" id="ARBA00022801"/>
    </source>
</evidence>
<comment type="caution">
    <text evidence="7">The sequence shown here is derived from an EMBL/GenBank/DDBJ whole genome shotgun (WGS) entry which is preliminary data.</text>
</comment>